<dbReference type="PANTHER" id="PTHR12150:SF13">
    <property type="entry name" value="METHYLTRANSFERASE C9ORF114-RELATED"/>
    <property type="match status" value="1"/>
</dbReference>
<reference evidence="3" key="1">
    <citation type="submission" date="2020-05" db="EMBL/GenBank/DDBJ databases">
        <title>Phylogenomic resolution of chytrid fungi.</title>
        <authorList>
            <person name="Stajich J.E."/>
            <person name="Amses K."/>
            <person name="Simmons R."/>
            <person name="Seto K."/>
            <person name="Myers J."/>
            <person name="Bonds A."/>
            <person name="Quandt C.A."/>
            <person name="Barry K."/>
            <person name="Liu P."/>
            <person name="Grigoriev I."/>
            <person name="Longcore J.E."/>
            <person name="James T.Y."/>
        </authorList>
    </citation>
    <scope>NUCLEOTIDE SEQUENCE</scope>
    <source>
        <strain evidence="3">JEL0513</strain>
    </source>
</reference>
<feature type="compositionally biased region" description="Polar residues" evidence="2">
    <location>
        <begin position="1"/>
        <end position="12"/>
    </location>
</feature>
<dbReference type="CDD" id="cd18086">
    <property type="entry name" value="HsC9orf114-like"/>
    <property type="match status" value="1"/>
</dbReference>
<gene>
    <name evidence="3" type="ORF">HK100_001078</name>
</gene>
<dbReference type="Gene3D" id="3.90.226.10">
    <property type="entry name" value="2-enoyl-CoA Hydratase, Chain A, domain 1"/>
    <property type="match status" value="1"/>
</dbReference>
<dbReference type="CDD" id="cd06558">
    <property type="entry name" value="crotonase-like"/>
    <property type="match status" value="1"/>
</dbReference>
<sequence>MKRAGGSSQQNGRRPRKKAGTITAESSPSAIPEANAAAANNPNSKPTAKASVAASASRGRTHTTSIAISASMIAQLEKPELRTFLAGQIARALSIFQIDEVVIYDDVTTIGAAASLPKLSTEGPFESASKKNFDSSLFLARILQFCECPPYLRKALFPIHRDLQFASMINLECPHHTKVDDPIPFREGVTLETQRKDGTLVDCGLRNGIPCFVKNKAIKPGVRVTVKIDNPAQIHHNNTNSVPATVISPNFPRESQGLYWGYNVRLASSIGKVLSECPFDGGYDLTFGVSDTAGTFVGDLNLKQKARTSNNEIEEGAEEKGGNNIDDTKFKHLMIVFGGAKGIEYSIGADESLSVAEEDCASLFTHFFTKKLPLQKSMSFGNFKTITVTLDKAGVALLLLNRPKSQNAFNSDMMLDLIRSFHAFDSDDNVRAVVVTGAGNFFCGGADFRETDFSTDTSADSRSPFAGFHNHRDGGGMLTLAIHSCRKPVIAAINGAAVGIGITMTLPMDIRLAVKDAKIGFVFNKRGICMEACSNYFLPRLVGHSRALELCLTARISPASHKSLELLFSETSFDTKEQLLTAAMKIAHEIATNTSSVSAAVTKALIWHGGKTAQEAHLLDSKALQFLGNSKDAKEGVLSFLEKRQPEFKDTVSENLPPNYPWWLEVDVSTPASRALESKL</sequence>
<proteinExistence type="inferred from homology"/>
<comment type="caution">
    <text evidence="3">The sequence shown here is derived from an EMBL/GenBank/DDBJ whole genome shotgun (WGS) entry which is preliminary data.</text>
</comment>
<dbReference type="InterPro" id="IPR029028">
    <property type="entry name" value="Alpha/beta_knot_MTases"/>
</dbReference>
<dbReference type="Pfam" id="PF00378">
    <property type="entry name" value="ECH_1"/>
    <property type="match status" value="1"/>
</dbReference>
<dbReference type="SUPFAM" id="SSF52096">
    <property type="entry name" value="ClpP/crotonase"/>
    <property type="match status" value="1"/>
</dbReference>
<dbReference type="AlphaFoldDB" id="A0AAD5SYE7"/>
<organism evidence="3 4">
    <name type="scientific">Physocladia obscura</name>
    <dbReference type="NCBI Taxonomy" id="109957"/>
    <lineage>
        <taxon>Eukaryota</taxon>
        <taxon>Fungi</taxon>
        <taxon>Fungi incertae sedis</taxon>
        <taxon>Chytridiomycota</taxon>
        <taxon>Chytridiomycota incertae sedis</taxon>
        <taxon>Chytridiomycetes</taxon>
        <taxon>Chytridiales</taxon>
        <taxon>Chytriomycetaceae</taxon>
        <taxon>Physocladia</taxon>
    </lineage>
</organism>
<keyword evidence="4" id="KW-1185">Reference proteome</keyword>
<dbReference type="InterPro" id="IPR029026">
    <property type="entry name" value="tRNA_m1G_MTases_N"/>
</dbReference>
<feature type="region of interest" description="Disordered" evidence="2">
    <location>
        <begin position="1"/>
        <end position="56"/>
    </location>
</feature>
<evidence type="ECO:0000313" key="3">
    <source>
        <dbReference type="EMBL" id="KAJ3116412.1"/>
    </source>
</evidence>
<dbReference type="InterPro" id="IPR012340">
    <property type="entry name" value="NA-bd_OB-fold"/>
</dbReference>
<protein>
    <recommendedName>
        <fullName evidence="5">Enoyl-CoA hydratase</fullName>
    </recommendedName>
</protein>
<dbReference type="SUPFAM" id="SSF75217">
    <property type="entry name" value="alpha/beta knot"/>
    <property type="match status" value="1"/>
</dbReference>
<dbReference type="InterPro" id="IPR001753">
    <property type="entry name" value="Enoyl-CoA_hydra/iso"/>
</dbReference>
<accession>A0AAD5SYE7</accession>
<dbReference type="InterPro" id="IPR029045">
    <property type="entry name" value="ClpP/crotonase-like_dom_sf"/>
</dbReference>
<evidence type="ECO:0000256" key="2">
    <source>
        <dbReference type="SAM" id="MobiDB-lite"/>
    </source>
</evidence>
<dbReference type="EMBL" id="JADGJH010001230">
    <property type="protein sequence ID" value="KAJ3116412.1"/>
    <property type="molecule type" value="Genomic_DNA"/>
</dbReference>
<dbReference type="Proteomes" id="UP001211907">
    <property type="component" value="Unassembled WGS sequence"/>
</dbReference>
<evidence type="ECO:0000313" key="4">
    <source>
        <dbReference type="Proteomes" id="UP001211907"/>
    </source>
</evidence>
<dbReference type="InterPro" id="IPR003750">
    <property type="entry name" value="Put_MeTrfase-C9orf114-like"/>
</dbReference>
<comment type="similarity">
    <text evidence="1">Belongs to the class IV-like SAM-binding methyltransferase superfamily.</text>
</comment>
<feature type="compositionally biased region" description="Low complexity" evidence="2">
    <location>
        <begin position="23"/>
        <end position="50"/>
    </location>
</feature>
<evidence type="ECO:0000256" key="1">
    <source>
        <dbReference type="ARBA" id="ARBA00009841"/>
    </source>
</evidence>
<dbReference type="Gene3D" id="3.40.1280.10">
    <property type="match status" value="1"/>
</dbReference>
<dbReference type="PANTHER" id="PTHR12150">
    <property type="entry name" value="CLASS IV SAM-BINDING METHYLTRANSFERASE-RELATED"/>
    <property type="match status" value="1"/>
</dbReference>
<dbReference type="Gene3D" id="2.40.50.140">
    <property type="entry name" value="Nucleic acid-binding proteins"/>
    <property type="match status" value="1"/>
</dbReference>
<dbReference type="Pfam" id="PF02598">
    <property type="entry name" value="Methyltrn_RNA_3"/>
    <property type="match status" value="1"/>
</dbReference>
<name>A0AAD5SYE7_9FUNG</name>
<evidence type="ECO:0008006" key="5">
    <source>
        <dbReference type="Google" id="ProtNLM"/>
    </source>
</evidence>